<feature type="region of interest" description="Disordered" evidence="1">
    <location>
        <begin position="1"/>
        <end position="39"/>
    </location>
</feature>
<accession>A0A167GG84</accession>
<evidence type="ECO:0000313" key="2">
    <source>
        <dbReference type="EMBL" id="ANB16523.1"/>
    </source>
</evidence>
<dbReference type="KEGG" id="dko:I596_486"/>
<keyword evidence="3" id="KW-1185">Reference proteome</keyword>
<name>A0A167GG84_9GAMM</name>
<dbReference type="Proteomes" id="UP000076830">
    <property type="component" value="Chromosome"/>
</dbReference>
<reference evidence="2 3" key="1">
    <citation type="submission" date="2016-04" db="EMBL/GenBank/DDBJ databases">
        <title>Complete genome sequence of Dokdonella koreensis DS-123T.</title>
        <authorList>
            <person name="Kim J.F."/>
            <person name="Lee H."/>
            <person name="Kwak M.-J."/>
        </authorList>
    </citation>
    <scope>NUCLEOTIDE SEQUENCE [LARGE SCALE GENOMIC DNA]</scope>
    <source>
        <strain evidence="2 3">DS-123</strain>
    </source>
</reference>
<evidence type="ECO:0000313" key="3">
    <source>
        <dbReference type="Proteomes" id="UP000076830"/>
    </source>
</evidence>
<proteinExistence type="predicted"/>
<evidence type="ECO:0000256" key="1">
    <source>
        <dbReference type="SAM" id="MobiDB-lite"/>
    </source>
</evidence>
<organism evidence="2 3">
    <name type="scientific">Dokdonella koreensis DS-123</name>
    <dbReference type="NCBI Taxonomy" id="1300342"/>
    <lineage>
        <taxon>Bacteria</taxon>
        <taxon>Pseudomonadati</taxon>
        <taxon>Pseudomonadota</taxon>
        <taxon>Gammaproteobacteria</taxon>
        <taxon>Lysobacterales</taxon>
        <taxon>Rhodanobacteraceae</taxon>
        <taxon>Dokdonella</taxon>
    </lineage>
</organism>
<sequence>MSLLAPPPGLSDCRFPRPHRPGTDRAEPCVDPVGNLPGL</sequence>
<gene>
    <name evidence="2" type="ORF">I596_486</name>
</gene>
<dbReference type="AlphaFoldDB" id="A0A167GG84"/>
<dbReference type="STRING" id="1300342.I596_486"/>
<protein>
    <submittedName>
        <fullName evidence="2">Uncharacterized protein</fullName>
    </submittedName>
</protein>
<dbReference type="EMBL" id="CP015249">
    <property type="protein sequence ID" value="ANB16523.1"/>
    <property type="molecule type" value="Genomic_DNA"/>
</dbReference>